<feature type="region of interest" description="Disordered" evidence="6">
    <location>
        <begin position="1"/>
        <end position="20"/>
    </location>
</feature>
<dbReference type="InterPro" id="IPR016169">
    <property type="entry name" value="FAD-bd_PCMH_sub2"/>
</dbReference>
<dbReference type="PROSITE" id="PS00862">
    <property type="entry name" value="OX2_COVAL_FAD"/>
    <property type="match status" value="1"/>
</dbReference>
<dbReference type="Pfam" id="PF08031">
    <property type="entry name" value="BBE"/>
    <property type="match status" value="1"/>
</dbReference>
<evidence type="ECO:0000259" key="7">
    <source>
        <dbReference type="PROSITE" id="PS51387"/>
    </source>
</evidence>
<dbReference type="SUPFAM" id="SSF56176">
    <property type="entry name" value="FAD-binding/transporter-associated domain-like"/>
    <property type="match status" value="1"/>
</dbReference>
<evidence type="ECO:0000256" key="4">
    <source>
        <dbReference type="ARBA" id="ARBA00022827"/>
    </source>
</evidence>
<evidence type="ECO:0000256" key="5">
    <source>
        <dbReference type="ARBA" id="ARBA00023002"/>
    </source>
</evidence>
<dbReference type="EMBL" id="BSDI01000056">
    <property type="protein sequence ID" value="GLI02158.1"/>
    <property type="molecule type" value="Genomic_DNA"/>
</dbReference>
<dbReference type="InterPro" id="IPR006093">
    <property type="entry name" value="Oxy_OxRdtase_FAD_BS"/>
</dbReference>
<accession>A0ABQ5R6W9</accession>
<protein>
    <submittedName>
        <fullName evidence="8">Oxidoreductase</fullName>
    </submittedName>
</protein>
<dbReference type="PANTHER" id="PTHR42973">
    <property type="entry name" value="BINDING OXIDOREDUCTASE, PUTATIVE (AFU_ORTHOLOGUE AFUA_1G17690)-RELATED"/>
    <property type="match status" value="1"/>
</dbReference>
<reference evidence="8" key="1">
    <citation type="submission" date="2022-12" db="EMBL/GenBank/DDBJ databases">
        <title>New Phytohabitans aurantiacus sp. RD004123 nov., an actinomycete isolated from soil.</title>
        <authorList>
            <person name="Triningsih D.W."/>
            <person name="Harunari E."/>
            <person name="Igarashi Y."/>
        </authorList>
    </citation>
    <scope>NUCLEOTIDE SEQUENCE</scope>
    <source>
        <strain evidence="8">RD004123</strain>
    </source>
</reference>
<dbReference type="InterPro" id="IPR016167">
    <property type="entry name" value="FAD-bd_PCMH_sub1"/>
</dbReference>
<comment type="caution">
    <text evidence="8">The sequence shown here is derived from an EMBL/GenBank/DDBJ whole genome shotgun (WGS) entry which is preliminary data.</text>
</comment>
<gene>
    <name evidence="8" type="ORF">Pa4123_74360</name>
</gene>
<keyword evidence="3" id="KW-0285">Flavoprotein</keyword>
<dbReference type="InterPro" id="IPR012951">
    <property type="entry name" value="BBE"/>
</dbReference>
<evidence type="ECO:0000313" key="9">
    <source>
        <dbReference type="Proteomes" id="UP001144280"/>
    </source>
</evidence>
<keyword evidence="4" id="KW-0274">FAD</keyword>
<dbReference type="InterPro" id="IPR016166">
    <property type="entry name" value="FAD-bd_PCMH"/>
</dbReference>
<evidence type="ECO:0000313" key="8">
    <source>
        <dbReference type="EMBL" id="GLI02158.1"/>
    </source>
</evidence>
<evidence type="ECO:0000256" key="3">
    <source>
        <dbReference type="ARBA" id="ARBA00022630"/>
    </source>
</evidence>
<dbReference type="InterPro" id="IPR036318">
    <property type="entry name" value="FAD-bd_PCMH-like_sf"/>
</dbReference>
<comment type="cofactor">
    <cofactor evidence="1">
        <name>FAD</name>
        <dbReference type="ChEBI" id="CHEBI:57692"/>
    </cofactor>
</comment>
<dbReference type="Gene3D" id="3.40.462.20">
    <property type="match status" value="1"/>
</dbReference>
<dbReference type="PANTHER" id="PTHR42973:SF39">
    <property type="entry name" value="FAD-BINDING PCMH-TYPE DOMAIN-CONTAINING PROTEIN"/>
    <property type="match status" value="1"/>
</dbReference>
<dbReference type="Proteomes" id="UP001144280">
    <property type="component" value="Unassembled WGS sequence"/>
</dbReference>
<keyword evidence="5" id="KW-0560">Oxidoreductase</keyword>
<evidence type="ECO:0000256" key="6">
    <source>
        <dbReference type="SAM" id="MobiDB-lite"/>
    </source>
</evidence>
<name>A0ABQ5R6W9_9ACTN</name>
<keyword evidence="9" id="KW-1185">Reference proteome</keyword>
<proteinExistence type="inferred from homology"/>
<dbReference type="RefSeq" id="WP_281903651.1">
    <property type="nucleotide sequence ID" value="NZ_BSDI01000056.1"/>
</dbReference>
<evidence type="ECO:0000256" key="1">
    <source>
        <dbReference type="ARBA" id="ARBA00001974"/>
    </source>
</evidence>
<dbReference type="Gene3D" id="3.30.465.10">
    <property type="match status" value="1"/>
</dbReference>
<dbReference type="InterPro" id="IPR006094">
    <property type="entry name" value="Oxid_FAD_bind_N"/>
</dbReference>
<evidence type="ECO:0000256" key="2">
    <source>
        <dbReference type="ARBA" id="ARBA00005466"/>
    </source>
</evidence>
<feature type="domain" description="FAD-binding PCMH-type" evidence="7">
    <location>
        <begin position="27"/>
        <end position="195"/>
    </location>
</feature>
<sequence>MEGIAGSVVRPSEPGYDDQRLGLNQALEPRPAYIVGATGEHDMVAAVRLAAREKRAVAVRATGHGPAASADDAVLVDTRRMDGVRVDAEKKTAWIEAGAQWRHVVALATPHGLAPLSGSNPGVGAIGYLVGGGAGLLGRRFGFGADHVRRLRVVTADGALREASPDSDAELFWAVRGGKDNFGLVVGAEVDLFDVPRLYGGELCFTGAATADALHAYAEWTRAAPEEMASSVLLMRYPDDPAIPEPLRGQFVTHVRVAYSGEAADGERLTRPLREFGPVLLDTVRDMPYAEVDTVHHEPTGEPFVAYDRNVLLKELTAEAVDTLVTLAGPRAEVPLVVELRHFGGAYARPPKVPNCVGGRDAAFSLFAAADADQRNRQLRDELLRELRRWSTGGMNLNFTGVEDASPDVVRTAYTAADYDRLTELKARFDPDNMFRANLNIPPKS</sequence>
<dbReference type="PROSITE" id="PS51387">
    <property type="entry name" value="FAD_PCMH"/>
    <property type="match status" value="1"/>
</dbReference>
<dbReference type="Pfam" id="PF01565">
    <property type="entry name" value="FAD_binding_4"/>
    <property type="match status" value="1"/>
</dbReference>
<organism evidence="8 9">
    <name type="scientific">Phytohabitans aurantiacus</name>
    <dbReference type="NCBI Taxonomy" id="3016789"/>
    <lineage>
        <taxon>Bacteria</taxon>
        <taxon>Bacillati</taxon>
        <taxon>Actinomycetota</taxon>
        <taxon>Actinomycetes</taxon>
        <taxon>Micromonosporales</taxon>
        <taxon>Micromonosporaceae</taxon>
    </lineage>
</organism>
<dbReference type="InterPro" id="IPR050416">
    <property type="entry name" value="FAD-linked_Oxidoreductase"/>
</dbReference>
<comment type="similarity">
    <text evidence="2">Belongs to the oxygen-dependent FAD-linked oxidoreductase family.</text>
</comment>
<dbReference type="Gene3D" id="3.30.43.10">
    <property type="entry name" value="Uridine Diphospho-n-acetylenolpyruvylglucosamine Reductase, domain 2"/>
    <property type="match status" value="1"/>
</dbReference>